<evidence type="ECO:0000256" key="6">
    <source>
        <dbReference type="ARBA" id="ARBA00023004"/>
    </source>
</evidence>
<dbReference type="SUPFAM" id="SSF56935">
    <property type="entry name" value="Porins"/>
    <property type="match status" value="1"/>
</dbReference>
<dbReference type="PANTHER" id="PTHR32552">
    <property type="entry name" value="FERRICHROME IRON RECEPTOR-RELATED"/>
    <property type="match status" value="1"/>
</dbReference>
<evidence type="ECO:0000256" key="10">
    <source>
        <dbReference type="ARBA" id="ARBA00023237"/>
    </source>
</evidence>
<keyword evidence="15" id="KW-0675">Receptor</keyword>
<keyword evidence="9 11" id="KW-0472">Membrane</keyword>
<keyword evidence="4" id="KW-0410">Iron transport</keyword>
<dbReference type="GO" id="GO:0009279">
    <property type="term" value="C:cell outer membrane"/>
    <property type="evidence" value="ECO:0007669"/>
    <property type="project" value="UniProtKB-SubCell"/>
</dbReference>
<evidence type="ECO:0000256" key="11">
    <source>
        <dbReference type="PROSITE-ProRule" id="PRU01360"/>
    </source>
</evidence>
<evidence type="ECO:0000313" key="15">
    <source>
        <dbReference type="EMBL" id="RIX29276.1"/>
    </source>
</evidence>
<evidence type="ECO:0000256" key="9">
    <source>
        <dbReference type="ARBA" id="ARBA00023136"/>
    </source>
</evidence>
<evidence type="ECO:0000259" key="14">
    <source>
        <dbReference type="Pfam" id="PF07715"/>
    </source>
</evidence>
<keyword evidence="2 11" id="KW-0813">Transport</keyword>
<dbReference type="Pfam" id="PF07715">
    <property type="entry name" value="Plug"/>
    <property type="match status" value="1"/>
</dbReference>
<dbReference type="Pfam" id="PF00593">
    <property type="entry name" value="TonB_dep_Rec_b-barrel"/>
    <property type="match status" value="1"/>
</dbReference>
<keyword evidence="3 11" id="KW-1134">Transmembrane beta strand</keyword>
<reference evidence="15 16" key="1">
    <citation type="submission" date="2018-09" db="EMBL/GenBank/DDBJ databases">
        <title>Sphingomonas sp. DAC4.</title>
        <authorList>
            <person name="Seo T."/>
        </authorList>
    </citation>
    <scope>NUCLEOTIDE SEQUENCE [LARGE SCALE GENOMIC DNA]</scope>
    <source>
        <strain evidence="15 16">DAC4</strain>
    </source>
</reference>
<dbReference type="InterPro" id="IPR036942">
    <property type="entry name" value="Beta-barrel_TonB_sf"/>
</dbReference>
<dbReference type="InterPro" id="IPR012910">
    <property type="entry name" value="Plug_dom"/>
</dbReference>
<feature type="domain" description="TonB-dependent receptor-like beta-barrel" evidence="13">
    <location>
        <begin position="341"/>
        <end position="668"/>
    </location>
</feature>
<dbReference type="AlphaFoldDB" id="A0A418Q059"/>
<evidence type="ECO:0000256" key="7">
    <source>
        <dbReference type="ARBA" id="ARBA00023065"/>
    </source>
</evidence>
<evidence type="ECO:0000256" key="2">
    <source>
        <dbReference type="ARBA" id="ARBA00022448"/>
    </source>
</evidence>
<protein>
    <submittedName>
        <fullName evidence="15">TonB-dependent receptor</fullName>
    </submittedName>
</protein>
<dbReference type="PANTHER" id="PTHR32552:SF81">
    <property type="entry name" value="TONB-DEPENDENT OUTER MEMBRANE RECEPTOR"/>
    <property type="match status" value="1"/>
</dbReference>
<dbReference type="GO" id="GO:0006826">
    <property type="term" value="P:iron ion transport"/>
    <property type="evidence" value="ECO:0007669"/>
    <property type="project" value="UniProtKB-KW"/>
</dbReference>
<proteinExistence type="inferred from homology"/>
<keyword evidence="16" id="KW-1185">Reference proteome</keyword>
<gene>
    <name evidence="15" type="ORF">D3M59_08235</name>
</gene>
<dbReference type="PROSITE" id="PS52016">
    <property type="entry name" value="TONB_DEPENDENT_REC_3"/>
    <property type="match status" value="1"/>
</dbReference>
<dbReference type="Gene3D" id="2.40.170.20">
    <property type="entry name" value="TonB-dependent receptor, beta-barrel domain"/>
    <property type="match status" value="1"/>
</dbReference>
<evidence type="ECO:0000256" key="1">
    <source>
        <dbReference type="ARBA" id="ARBA00004571"/>
    </source>
</evidence>
<name>A0A418Q059_9SPHN</name>
<dbReference type="InterPro" id="IPR000531">
    <property type="entry name" value="Beta-barrel_TonB"/>
</dbReference>
<accession>A0A418Q059</accession>
<sequence length="699" mass="76651">MAHFQRQLSPPRGSTVAMGALLVCTACWTSVSLGLQAAPIPVGDGEPAPSVITVTGERIERSARETSSSVAVLTEEQLERLGGTDRLEELLDFVPNVQITSDGLGPSIRGQDSTGVLRDLPAFLGGNRPRVALQVDGRTAGYWEFVFGTAPLWDVRQMEIFRSPQTTTQGRNSIAGAIFIRTNDPVYHWEGRARAIHASLAAWQGSAMVSGPIVNDRLAFRLAADLRRARPSSDIVDSQVGADPDTDRYGLVRFKLLAEPTVLPGLRMVTTVVHSEAQSPQISGIRRPFRARKDPSATYGVFRTRIDAVTTDLTVPIADRLEGTATVSLGDTRSRRFAPTGLGQARIRNRDASAEARLNWRPSPAVRASGGVHYLRTSLDQQIDITRVGLGIGKFDDVQRSRGLFGEIEATTERLTVTAGLRYQVDRQDRSGFTGLPNATVPLDFEKRFDALLPKLSVAYDLSEDVRAGLLMQRAYNPGGATFDTVRGELDTFGAERLWNYEAFIRASLKTLSVAANIFYNDINGSQRTLSTLFPTPDGGDQIALQIGNAPRSHSYGAELETTWKATERLRLHAALGLLRTRIDRTLVPSDPTLNKQFQRSPRFTASGGVDWTPVDRLKLSARIRHNAGYFSDDRNSPALRVDSATRIDANAAWDVGRFTVSAYARNILDDFSLTYMFSENFATAAPPREFGVGIEARF</sequence>
<keyword evidence="7" id="KW-0406">Ion transport</keyword>
<comment type="subcellular location">
    <subcellularLocation>
        <location evidence="1 11">Cell outer membrane</location>
        <topology evidence="1 11">Multi-pass membrane protein</topology>
    </subcellularLocation>
</comment>
<comment type="caution">
    <text evidence="15">The sequence shown here is derived from an EMBL/GenBank/DDBJ whole genome shotgun (WGS) entry which is preliminary data.</text>
</comment>
<evidence type="ECO:0000256" key="4">
    <source>
        <dbReference type="ARBA" id="ARBA00022496"/>
    </source>
</evidence>
<feature type="domain" description="TonB-dependent receptor plug" evidence="14">
    <location>
        <begin position="63"/>
        <end position="177"/>
    </location>
</feature>
<comment type="similarity">
    <text evidence="11 12">Belongs to the TonB-dependent receptor family.</text>
</comment>
<keyword evidence="10 11" id="KW-0998">Cell outer membrane</keyword>
<dbReference type="Proteomes" id="UP000285023">
    <property type="component" value="Unassembled WGS sequence"/>
</dbReference>
<dbReference type="InterPro" id="IPR039426">
    <property type="entry name" value="TonB-dep_rcpt-like"/>
</dbReference>
<keyword evidence="5 11" id="KW-0812">Transmembrane</keyword>
<evidence type="ECO:0000256" key="5">
    <source>
        <dbReference type="ARBA" id="ARBA00022692"/>
    </source>
</evidence>
<evidence type="ECO:0000313" key="16">
    <source>
        <dbReference type="Proteomes" id="UP000285023"/>
    </source>
</evidence>
<evidence type="ECO:0000259" key="13">
    <source>
        <dbReference type="Pfam" id="PF00593"/>
    </source>
</evidence>
<evidence type="ECO:0000256" key="8">
    <source>
        <dbReference type="ARBA" id="ARBA00023077"/>
    </source>
</evidence>
<organism evidence="15 16">
    <name type="scientific">Sphingomonas edaphi</name>
    <dbReference type="NCBI Taxonomy" id="2315689"/>
    <lineage>
        <taxon>Bacteria</taxon>
        <taxon>Pseudomonadati</taxon>
        <taxon>Pseudomonadota</taxon>
        <taxon>Alphaproteobacteria</taxon>
        <taxon>Sphingomonadales</taxon>
        <taxon>Sphingomonadaceae</taxon>
        <taxon>Sphingomonas</taxon>
    </lineage>
</organism>
<keyword evidence="6" id="KW-0408">Iron</keyword>
<dbReference type="EMBL" id="QXTF01000002">
    <property type="protein sequence ID" value="RIX29276.1"/>
    <property type="molecule type" value="Genomic_DNA"/>
</dbReference>
<keyword evidence="8 12" id="KW-0798">TonB box</keyword>
<evidence type="ECO:0000256" key="3">
    <source>
        <dbReference type="ARBA" id="ARBA00022452"/>
    </source>
</evidence>
<evidence type="ECO:0000256" key="12">
    <source>
        <dbReference type="RuleBase" id="RU003357"/>
    </source>
</evidence>